<protein>
    <recommendedName>
        <fullName evidence="1">Zona occludens toxin N-terminal domain-containing protein</fullName>
    </recommendedName>
</protein>
<gene>
    <name evidence="2" type="ORF">FAS41_30730</name>
</gene>
<accession>A0A5R9R7D8</accession>
<evidence type="ECO:0000313" key="2">
    <source>
        <dbReference type="EMBL" id="TLX69531.1"/>
    </source>
</evidence>
<name>A0A5R9R7D8_9PSED</name>
<dbReference type="Proteomes" id="UP000306635">
    <property type="component" value="Unassembled WGS sequence"/>
</dbReference>
<reference evidence="2 3" key="1">
    <citation type="submission" date="2019-04" db="EMBL/GenBank/DDBJ databases">
        <authorList>
            <person name="Li M."/>
        </authorList>
    </citation>
    <scope>NUCLEOTIDE SEQUENCE [LARGE SCALE GENOMIC DNA]</scope>
    <source>
        <strain evidence="2 3">LAM1902</strain>
    </source>
</reference>
<sequence length="50" mass="5443">MSIKIHHGPNGSYKTSGAIQDDAVPALKDGRVIITNVRGFTLERAYTVFP</sequence>
<feature type="domain" description="Zona occludens toxin N-terminal" evidence="1">
    <location>
        <begin position="2"/>
        <end position="49"/>
    </location>
</feature>
<dbReference type="InterPro" id="IPR027417">
    <property type="entry name" value="P-loop_NTPase"/>
</dbReference>
<keyword evidence="3" id="KW-1185">Reference proteome</keyword>
<proteinExistence type="predicted"/>
<dbReference type="InterPro" id="IPR008900">
    <property type="entry name" value="Zot_N"/>
</dbReference>
<dbReference type="EMBL" id="SWDV01000123">
    <property type="protein sequence ID" value="TLX69531.1"/>
    <property type="molecule type" value="Genomic_DNA"/>
</dbReference>
<dbReference type="Gene3D" id="3.40.50.300">
    <property type="entry name" value="P-loop containing nucleotide triphosphate hydrolases"/>
    <property type="match status" value="1"/>
</dbReference>
<comment type="caution">
    <text evidence="2">The sequence shown here is derived from an EMBL/GenBank/DDBJ whole genome shotgun (WGS) entry which is preliminary data.</text>
</comment>
<dbReference type="AlphaFoldDB" id="A0A5R9R7D8"/>
<dbReference type="Pfam" id="PF05707">
    <property type="entry name" value="Zot"/>
    <property type="match status" value="1"/>
</dbReference>
<organism evidence="2 3">
    <name type="scientific">Pseudomonas nicosulfuronedens</name>
    <dbReference type="NCBI Taxonomy" id="2571105"/>
    <lineage>
        <taxon>Bacteria</taxon>
        <taxon>Pseudomonadati</taxon>
        <taxon>Pseudomonadota</taxon>
        <taxon>Gammaproteobacteria</taxon>
        <taxon>Pseudomonadales</taxon>
        <taxon>Pseudomonadaceae</taxon>
        <taxon>Pseudomonas</taxon>
    </lineage>
</organism>
<evidence type="ECO:0000259" key="1">
    <source>
        <dbReference type="Pfam" id="PF05707"/>
    </source>
</evidence>
<dbReference type="RefSeq" id="WP_281286843.1">
    <property type="nucleotide sequence ID" value="NZ_SWDV01000123.1"/>
</dbReference>
<evidence type="ECO:0000313" key="3">
    <source>
        <dbReference type="Proteomes" id="UP000306635"/>
    </source>
</evidence>
<feature type="non-terminal residue" evidence="2">
    <location>
        <position position="50"/>
    </location>
</feature>